<sequence length="417" mass="46729">MDDTDDDYWNTSETKAKAFSFDDDILSPQEILAIGQRSSSNQDDGVFSSANISTVKTALLPLNTLVSPKVLDLILLAQSGRDPKDLKPESVQPVAVTLKRLSLGRSCSLHGHRSLSSKTQLLDAAIAVGDGNSILTVVLFLIQTLNRKLVYELLASRPSALAHYISFLNSEGKVTELTDLLTMLGRSPEAAMYQFQHLIRSQGDNVDGLLRKLTNLVANHFNQPGVDTNQCKMASDYYKLLEWQKLANKPELFNTSALNCLAYCCSHHWAEGAGNMMSPLTICQRQQISPLQYDWVVLNIHAKAAKWDIVETLFTKKDWLGRTTVSSHIPMESLLSRMSELQASKRFLATCVNRIPDTDHRLRLATMYKIHTVVIETLAKQKDRAALTNYKMTLNPQSEEYILAENTLRDSSIKWKN</sequence>
<dbReference type="InterPro" id="IPR006925">
    <property type="entry name" value="Vps16_C"/>
</dbReference>
<keyword evidence="4" id="KW-0967">Endosome</keyword>
<dbReference type="InterPro" id="IPR040057">
    <property type="entry name" value="Spe-39"/>
</dbReference>
<dbReference type="Pfam" id="PF04840">
    <property type="entry name" value="Vps16_C"/>
    <property type="match status" value="1"/>
</dbReference>
<dbReference type="AlphaFoldDB" id="A0A1E1WER2"/>
<gene>
    <name evidence="7" type="ORF">g.8797</name>
    <name evidence="8" type="ORF">g.8798</name>
</gene>
<reference evidence="8" key="1">
    <citation type="submission" date="2015-09" db="EMBL/GenBank/DDBJ databases">
        <title>De novo assembly of Pectinophora gossypiella (Pink Bollworm) gut transcriptome.</title>
        <authorList>
            <person name="Tassone E.E."/>
        </authorList>
    </citation>
    <scope>NUCLEOTIDE SEQUENCE</scope>
</reference>
<evidence type="ECO:0000256" key="2">
    <source>
        <dbReference type="ARBA" id="ARBA00004541"/>
    </source>
</evidence>
<dbReference type="GO" id="GO:0007034">
    <property type="term" value="P:vacuolar transport"/>
    <property type="evidence" value="ECO:0007669"/>
    <property type="project" value="TreeGrafter"/>
</dbReference>
<dbReference type="PANTHER" id="PTHR13364">
    <property type="entry name" value="DEFECTIVE SPERMATOGENESIS PROTEIN 39"/>
    <property type="match status" value="1"/>
</dbReference>
<dbReference type="GO" id="GO:0005769">
    <property type="term" value="C:early endosome"/>
    <property type="evidence" value="ECO:0007669"/>
    <property type="project" value="UniProtKB-SubCell"/>
</dbReference>
<evidence type="ECO:0000259" key="6">
    <source>
        <dbReference type="Pfam" id="PF04840"/>
    </source>
</evidence>
<evidence type="ECO:0000313" key="8">
    <source>
        <dbReference type="EMBL" id="JAT85446.1"/>
    </source>
</evidence>
<dbReference type="EMBL" id="GDQN01005608">
    <property type="protein sequence ID" value="JAT85446.1"/>
    <property type="molecule type" value="Transcribed_RNA"/>
</dbReference>
<evidence type="ECO:0000256" key="5">
    <source>
        <dbReference type="ARBA" id="ARBA00023329"/>
    </source>
</evidence>
<evidence type="ECO:0000256" key="1">
    <source>
        <dbReference type="ARBA" id="ARBA00004412"/>
    </source>
</evidence>
<evidence type="ECO:0000256" key="3">
    <source>
        <dbReference type="ARBA" id="ARBA00004603"/>
    </source>
</evidence>
<feature type="domain" description="Vps16 C-terminal" evidence="6">
    <location>
        <begin position="117"/>
        <end position="248"/>
    </location>
</feature>
<dbReference type="PANTHER" id="PTHR13364:SF6">
    <property type="entry name" value="SPERMATOGENESIS-DEFECTIVE PROTEIN 39 HOMOLOG"/>
    <property type="match status" value="1"/>
</dbReference>
<dbReference type="OrthoDB" id="9977282at2759"/>
<proteinExistence type="predicted"/>
<accession>A0A1E1WER2</accession>
<dbReference type="EMBL" id="GDQN01008477">
    <property type="protein sequence ID" value="JAT82577.1"/>
    <property type="molecule type" value="Transcribed_RNA"/>
</dbReference>
<dbReference type="GO" id="GO:0006886">
    <property type="term" value="P:intracellular protein transport"/>
    <property type="evidence" value="ECO:0007669"/>
    <property type="project" value="InterPro"/>
</dbReference>
<comment type="subcellular location">
    <subcellularLocation>
        <location evidence="2">Cytoplasmic vesicle</location>
    </subcellularLocation>
    <subcellularLocation>
        <location evidence="1">Early endosome</location>
    </subcellularLocation>
    <subcellularLocation>
        <location evidence="3">Late endosome</location>
    </subcellularLocation>
</comment>
<dbReference type="GO" id="GO:0005770">
    <property type="term" value="C:late endosome"/>
    <property type="evidence" value="ECO:0007669"/>
    <property type="project" value="UniProtKB-SubCell"/>
</dbReference>
<protein>
    <recommendedName>
        <fullName evidence="6">Vps16 C-terminal domain-containing protein</fullName>
    </recommendedName>
</protein>
<organism evidence="8">
    <name type="scientific">Pectinophora gossypiella</name>
    <name type="common">Cotton pink bollworm</name>
    <name type="synonym">Depressaria gossypiella</name>
    <dbReference type="NCBI Taxonomy" id="13191"/>
    <lineage>
        <taxon>Eukaryota</taxon>
        <taxon>Metazoa</taxon>
        <taxon>Ecdysozoa</taxon>
        <taxon>Arthropoda</taxon>
        <taxon>Hexapoda</taxon>
        <taxon>Insecta</taxon>
        <taxon>Pterygota</taxon>
        <taxon>Neoptera</taxon>
        <taxon>Endopterygota</taxon>
        <taxon>Lepidoptera</taxon>
        <taxon>Glossata</taxon>
        <taxon>Ditrysia</taxon>
        <taxon>Gelechioidea</taxon>
        <taxon>Gelechiidae</taxon>
        <taxon>Apatetrinae</taxon>
        <taxon>Pectinophora</taxon>
    </lineage>
</organism>
<name>A0A1E1WER2_PECGO</name>
<keyword evidence="5" id="KW-0968">Cytoplasmic vesicle</keyword>
<evidence type="ECO:0000256" key="4">
    <source>
        <dbReference type="ARBA" id="ARBA00022753"/>
    </source>
</evidence>
<evidence type="ECO:0000313" key="7">
    <source>
        <dbReference type="EMBL" id="JAT82577.1"/>
    </source>
</evidence>